<dbReference type="Gene3D" id="3.40.50.1820">
    <property type="entry name" value="alpha/beta hydrolase"/>
    <property type="match status" value="1"/>
</dbReference>
<gene>
    <name evidence="3" type="ORF">FLL46_07730</name>
</gene>
<name>A0A545UG79_9GAMM</name>
<keyword evidence="1 3" id="KW-0378">Hydrolase</keyword>
<dbReference type="OrthoDB" id="4269629at2"/>
<dbReference type="SUPFAM" id="SSF81901">
    <property type="entry name" value="HCP-like"/>
    <property type="match status" value="1"/>
</dbReference>
<evidence type="ECO:0000256" key="1">
    <source>
        <dbReference type="ARBA" id="ARBA00022801"/>
    </source>
</evidence>
<dbReference type="SUPFAM" id="SSF50993">
    <property type="entry name" value="Peptidase/esterase 'gauge' domain"/>
    <property type="match status" value="1"/>
</dbReference>
<evidence type="ECO:0000259" key="2">
    <source>
        <dbReference type="Pfam" id="PF00326"/>
    </source>
</evidence>
<evidence type="ECO:0000313" key="4">
    <source>
        <dbReference type="Proteomes" id="UP000315439"/>
    </source>
</evidence>
<accession>A0A545UG79</accession>
<dbReference type="PANTHER" id="PTHR42776:SF27">
    <property type="entry name" value="DIPEPTIDYL PEPTIDASE FAMILY MEMBER 6"/>
    <property type="match status" value="1"/>
</dbReference>
<dbReference type="EMBL" id="VIKS01000004">
    <property type="protein sequence ID" value="TQV88403.1"/>
    <property type="molecule type" value="Genomic_DNA"/>
</dbReference>
<dbReference type="Pfam" id="PF08238">
    <property type="entry name" value="Sel1"/>
    <property type="match status" value="3"/>
</dbReference>
<organism evidence="3 4">
    <name type="scientific">Aliikangiella coralliicola</name>
    <dbReference type="NCBI Taxonomy" id="2592383"/>
    <lineage>
        <taxon>Bacteria</taxon>
        <taxon>Pseudomonadati</taxon>
        <taxon>Pseudomonadota</taxon>
        <taxon>Gammaproteobacteria</taxon>
        <taxon>Oceanospirillales</taxon>
        <taxon>Pleioneaceae</taxon>
        <taxon>Aliikangiella</taxon>
    </lineage>
</organism>
<dbReference type="GO" id="GO:0004252">
    <property type="term" value="F:serine-type endopeptidase activity"/>
    <property type="evidence" value="ECO:0007669"/>
    <property type="project" value="TreeGrafter"/>
</dbReference>
<evidence type="ECO:0000313" key="3">
    <source>
        <dbReference type="EMBL" id="TQV88403.1"/>
    </source>
</evidence>
<proteinExistence type="predicted"/>
<dbReference type="RefSeq" id="WP_142892911.1">
    <property type="nucleotide sequence ID" value="NZ_ML660162.1"/>
</dbReference>
<feature type="domain" description="Peptidase S9 prolyl oligopeptidase catalytic" evidence="2">
    <location>
        <begin position="424"/>
        <end position="630"/>
    </location>
</feature>
<dbReference type="GO" id="GO:0006508">
    <property type="term" value="P:proteolysis"/>
    <property type="evidence" value="ECO:0007669"/>
    <property type="project" value="InterPro"/>
</dbReference>
<dbReference type="SUPFAM" id="SSF53474">
    <property type="entry name" value="alpha/beta-Hydrolases"/>
    <property type="match status" value="1"/>
</dbReference>
<protein>
    <submittedName>
        <fullName evidence="3">Alpha/beta fold hydrolase</fullName>
    </submittedName>
</protein>
<dbReference type="InterPro" id="IPR006597">
    <property type="entry name" value="Sel1-like"/>
</dbReference>
<keyword evidence="4" id="KW-1185">Reference proteome</keyword>
<sequence length="968" mass="112051">MGMVKNIMDKIGIFLFSLLIVWSSTSVSQPLESSKIFVTPDSSMFRLSPDGKFVTTYSRGKNNHYINLISLETNEMLYSSAIGNDNRLLSYNWLNATQLYMKVRYKNRNVYLLGEIENNVIKLVHIKAYGYLVHTLPEQPNKVMFAKSKRRLWQYHDLFIIDINALAEDDFSNAHEIDHSLSEVNEYFFDDEFNRIIARKYDEEEETTTLLYAVLDEDDWQTIFKLDDVDYEFKYAGFISDQVVGVLTNKDTDKMVLREFDIKTQTLGKIIYQHPKYDLYSASFLENGQLEFVSYYQHGLAQILYFDKGKARYLERLRNTFENKEVYVIGRSDDKNIDLLYVNGSTEPGEYLVYRKKSDQISRLSVSYSELADQKFAQSELLTVTASDGTELEAFLTLPIGIDHKTLLVMPHGGPISVRESDRFNKEIQYYASRGFSVLRVNFRGSSGFGKAFQSRGVGEFGQLIEEDISAAVKLARQKYSFEKMCAMGASYGGYSSTMLAIKHPEKYQCVVGAFGVYDLPLLFNASNLRSGKEYEKYMSKTVGAYSEKLVDVSPVYLYKKLNTPILLIAGRDDDTADFEHTNRFSYLLKIKKHPVKTMFYRDTGHAHRNWWGHRHEAAITYEFLMETLQLELPKTEKLDDKGKLAVADDFAIIADGYAFDNTVDDDKNKAFEYYRKAAAYDHPRSNFNIGVYYHQGEIVDANVAEAVKYYRKSAKLDYASAYGRLGRMYMEGEYFQQDWDKAFENLAKAQELESTPVNNIRLARLHCMAPSPHRNIDRCLELMNLEQYERHSKSRLESAKKLIGEALTWIIADAELSDKEYARIKKFAIDVYEVKETRVTVENRREGHFEYVESEIFGRKSEYQTQVKGFKIKKSEKDEERFGLIFEVDVPGINNRQKQVAMGVRWSVTTPDGRKKYVDSYVLYGSPDGRWNALRGFGSVREDAIWALEIFDLDRNRIYQAHYELSL</sequence>
<dbReference type="PANTHER" id="PTHR42776">
    <property type="entry name" value="SERINE PEPTIDASE S9 FAMILY MEMBER"/>
    <property type="match status" value="1"/>
</dbReference>
<dbReference type="SMART" id="SM00671">
    <property type="entry name" value="SEL1"/>
    <property type="match status" value="3"/>
</dbReference>
<reference evidence="3 4" key="1">
    <citation type="submission" date="2019-07" db="EMBL/GenBank/DDBJ databases">
        <title>Draft genome for Aliikangiella sp. M105.</title>
        <authorList>
            <person name="Wang G."/>
        </authorList>
    </citation>
    <scope>NUCLEOTIDE SEQUENCE [LARGE SCALE GENOMIC DNA]</scope>
    <source>
        <strain evidence="3 4">M105</strain>
    </source>
</reference>
<dbReference type="Gene3D" id="1.25.40.10">
    <property type="entry name" value="Tetratricopeptide repeat domain"/>
    <property type="match status" value="1"/>
</dbReference>
<dbReference type="InterPro" id="IPR001375">
    <property type="entry name" value="Peptidase_S9_cat"/>
</dbReference>
<dbReference type="InterPro" id="IPR011990">
    <property type="entry name" value="TPR-like_helical_dom_sf"/>
</dbReference>
<dbReference type="InterPro" id="IPR029058">
    <property type="entry name" value="AB_hydrolase_fold"/>
</dbReference>
<dbReference type="Proteomes" id="UP000315439">
    <property type="component" value="Unassembled WGS sequence"/>
</dbReference>
<dbReference type="Pfam" id="PF00326">
    <property type="entry name" value="Peptidase_S9"/>
    <property type="match status" value="1"/>
</dbReference>
<comment type="caution">
    <text evidence="3">The sequence shown here is derived from an EMBL/GenBank/DDBJ whole genome shotgun (WGS) entry which is preliminary data.</text>
</comment>
<dbReference type="AlphaFoldDB" id="A0A545UG79"/>